<organism evidence="6 7">
    <name type="scientific">Nocardia higoensis</name>
    <dbReference type="NCBI Taxonomy" id="228599"/>
    <lineage>
        <taxon>Bacteria</taxon>
        <taxon>Bacillati</taxon>
        <taxon>Actinomycetota</taxon>
        <taxon>Actinomycetes</taxon>
        <taxon>Mycobacteriales</taxon>
        <taxon>Nocardiaceae</taxon>
        <taxon>Nocardia</taxon>
    </lineage>
</organism>
<dbReference type="PANTHER" id="PTHR42988">
    <property type="entry name" value="PHOSPHOHYDROLASE"/>
    <property type="match status" value="1"/>
</dbReference>
<gene>
    <name evidence="6" type="ORF">IU449_16035</name>
</gene>
<dbReference type="PANTHER" id="PTHR42988:SF2">
    <property type="entry name" value="CYCLIC NUCLEOTIDE PHOSPHODIESTERASE CBUA0032-RELATED"/>
    <property type="match status" value="1"/>
</dbReference>
<name>A0ABS0DH68_9NOCA</name>
<dbReference type="SUPFAM" id="SSF56300">
    <property type="entry name" value="Metallo-dependent phosphatases"/>
    <property type="match status" value="1"/>
</dbReference>
<evidence type="ECO:0000256" key="1">
    <source>
        <dbReference type="ARBA" id="ARBA00022723"/>
    </source>
</evidence>
<dbReference type="InterPro" id="IPR004843">
    <property type="entry name" value="Calcineurin-like_PHP"/>
</dbReference>
<proteinExistence type="inferred from homology"/>
<dbReference type="Gene3D" id="3.60.21.10">
    <property type="match status" value="1"/>
</dbReference>
<feature type="domain" description="Calcineurin-like phosphoesterase" evidence="5">
    <location>
        <begin position="4"/>
        <end position="188"/>
    </location>
</feature>
<evidence type="ECO:0000259" key="5">
    <source>
        <dbReference type="Pfam" id="PF00149"/>
    </source>
</evidence>
<evidence type="ECO:0000313" key="7">
    <source>
        <dbReference type="Proteomes" id="UP000707731"/>
    </source>
</evidence>
<keyword evidence="3" id="KW-0408">Iron</keyword>
<dbReference type="RefSeq" id="WP_195002889.1">
    <property type="nucleotide sequence ID" value="NZ_JADLQN010000002.1"/>
</dbReference>
<keyword evidence="1" id="KW-0479">Metal-binding</keyword>
<dbReference type="InterPro" id="IPR050884">
    <property type="entry name" value="CNP_phosphodiesterase-III"/>
</dbReference>
<evidence type="ECO:0000256" key="2">
    <source>
        <dbReference type="ARBA" id="ARBA00022801"/>
    </source>
</evidence>
<keyword evidence="2" id="KW-0378">Hydrolase</keyword>
<protein>
    <submittedName>
        <fullName evidence="6">Metallophosphoesterase</fullName>
    </submittedName>
</protein>
<comment type="similarity">
    <text evidence="4">Belongs to the cyclic nucleotide phosphodiesterase class-III family.</text>
</comment>
<dbReference type="EMBL" id="JADLQN010000002">
    <property type="protein sequence ID" value="MBF6356038.1"/>
    <property type="molecule type" value="Genomic_DNA"/>
</dbReference>
<evidence type="ECO:0000256" key="4">
    <source>
        <dbReference type="ARBA" id="ARBA00025742"/>
    </source>
</evidence>
<dbReference type="InterPro" id="IPR029052">
    <property type="entry name" value="Metallo-depent_PP-like"/>
</dbReference>
<comment type="caution">
    <text evidence="6">The sequence shown here is derived from an EMBL/GenBank/DDBJ whole genome shotgun (WGS) entry which is preliminary data.</text>
</comment>
<dbReference type="Proteomes" id="UP000707731">
    <property type="component" value="Unassembled WGS sequence"/>
</dbReference>
<reference evidence="6 7" key="1">
    <citation type="submission" date="2020-10" db="EMBL/GenBank/DDBJ databases">
        <title>Identification of Nocardia species via Next-generation sequencing and recognition of intraspecies genetic diversity.</title>
        <authorList>
            <person name="Li P."/>
            <person name="Li P."/>
            <person name="Lu B."/>
        </authorList>
    </citation>
    <scope>NUCLEOTIDE SEQUENCE [LARGE SCALE GENOMIC DNA]</scope>
    <source>
        <strain evidence="6 7">BJ06-0143</strain>
    </source>
</reference>
<evidence type="ECO:0000313" key="6">
    <source>
        <dbReference type="EMBL" id="MBF6356038.1"/>
    </source>
</evidence>
<keyword evidence="7" id="KW-1185">Reference proteome</keyword>
<evidence type="ECO:0000256" key="3">
    <source>
        <dbReference type="ARBA" id="ARBA00023004"/>
    </source>
</evidence>
<dbReference type="Pfam" id="PF00149">
    <property type="entry name" value="Metallophos"/>
    <property type="match status" value="1"/>
</dbReference>
<accession>A0ABS0DH68</accession>
<sequence>MILVAQVSDTHFDLGTRNARRAEKVMDFLADLPRRPDAILHTGDITESGSAAQYAEARAALKSDIPVYSIPGNHDERVAFRTELLGIEASADPIHHVHRIGELTVIMLDTTVPGEPGGRIDEQSYDWLRGVLAETSAHAPIVLAMHHPPVRLHSPIVDDIALAEPGRLAELVTSDARIRAVLAGHAHSSAVTLFAGRPLLVAPSTSSVLSGAWELRPPDRVMDYSPDPAVALHVFDETGAITTHFRTVPMNGCTGAPLS</sequence>